<reference evidence="3 4" key="1">
    <citation type="journal article" date="2010" name="J. Bacteriol.">
        <title>Comparative genomic characterization of Actinobacillus pleuropneumoniae.</title>
        <authorList>
            <person name="Xu Z."/>
            <person name="Chen X."/>
            <person name="Li L."/>
            <person name="Li T."/>
            <person name="Wang S."/>
            <person name="Chen H."/>
            <person name="Zhou R."/>
        </authorList>
    </citation>
    <scope>NUCLEOTIDE SEQUENCE [LARGE SCALE GENOMIC DNA]</scope>
    <source>
        <strain evidence="3 4">Femo</strain>
    </source>
</reference>
<dbReference type="GO" id="GO:0043023">
    <property type="term" value="F:ribosomal large subunit binding"/>
    <property type="evidence" value="ECO:0007669"/>
    <property type="project" value="TreeGrafter"/>
</dbReference>
<dbReference type="PANTHER" id="PTHR21043">
    <property type="entry name" value="IOJAP SUPERFAMILY ORTHOLOG"/>
    <property type="match status" value="1"/>
</dbReference>
<comment type="subunit">
    <text evidence="2">Interacts with ribosomal protein uL14 (rplN).</text>
</comment>
<keyword evidence="2" id="KW-0963">Cytoplasm</keyword>
<accession>A0A828PSU0</accession>
<dbReference type="InterPro" id="IPR004394">
    <property type="entry name" value="Iojap/RsfS/C7orf30"/>
</dbReference>
<dbReference type="InterPro" id="IPR043519">
    <property type="entry name" value="NT_sf"/>
</dbReference>
<keyword evidence="2" id="KW-0678">Repressor</keyword>
<comment type="function">
    <text evidence="2">Functions as a ribosomal silencing factor. Interacts with ribosomal protein uL14 (rplN), blocking formation of intersubunit bridge B8. Prevents association of the 30S and 50S ribosomal subunits and the formation of functional ribosomes, thus repressing translation.</text>
</comment>
<dbReference type="HAMAP" id="MF_01477">
    <property type="entry name" value="Iojap_RsfS"/>
    <property type="match status" value="1"/>
</dbReference>
<keyword evidence="2" id="KW-0810">Translation regulation</keyword>
<proteinExistence type="inferred from homology"/>
<dbReference type="Pfam" id="PF02410">
    <property type="entry name" value="RsfS"/>
    <property type="match status" value="1"/>
</dbReference>
<comment type="similarity">
    <text evidence="1 2">Belongs to the Iojap/RsfS family.</text>
</comment>
<dbReference type="Proteomes" id="UP000005341">
    <property type="component" value="Unassembled WGS sequence"/>
</dbReference>
<dbReference type="GO" id="GO:0042256">
    <property type="term" value="P:cytosolic ribosome assembly"/>
    <property type="evidence" value="ECO:0007669"/>
    <property type="project" value="UniProtKB-UniRule"/>
</dbReference>
<dbReference type="GO" id="GO:0005737">
    <property type="term" value="C:cytoplasm"/>
    <property type="evidence" value="ECO:0007669"/>
    <property type="project" value="UniProtKB-SubCell"/>
</dbReference>
<sequence>MLKFNVCIFSKFEREPNVEQNLVEFLTKTLDDLKAQDILAIDVRGKSSITDTMIIATGTSVRHVASTADRLSAEAKQAGFEVFGEEGKAVADWIVVDFGQAIVHLLQADAREMYQLEKLWA</sequence>
<dbReference type="NCBIfam" id="TIGR00090">
    <property type="entry name" value="rsfS_iojap_ybeB"/>
    <property type="match status" value="1"/>
</dbReference>
<evidence type="ECO:0000313" key="4">
    <source>
        <dbReference type="Proteomes" id="UP000005341"/>
    </source>
</evidence>
<dbReference type="SUPFAM" id="SSF81301">
    <property type="entry name" value="Nucleotidyltransferase"/>
    <property type="match status" value="1"/>
</dbReference>
<dbReference type="EMBL" id="ADOG01000034">
    <property type="protein sequence ID" value="EFM91290.1"/>
    <property type="molecule type" value="Genomic_DNA"/>
</dbReference>
<organism evidence="3 4">
    <name type="scientific">Actinobacillus pleuropneumoniae serovar 6 str. Femo</name>
    <dbReference type="NCBI Taxonomy" id="754256"/>
    <lineage>
        <taxon>Bacteria</taxon>
        <taxon>Pseudomonadati</taxon>
        <taxon>Pseudomonadota</taxon>
        <taxon>Gammaproteobacteria</taxon>
        <taxon>Pasteurellales</taxon>
        <taxon>Pasteurellaceae</taxon>
        <taxon>Actinobacillus</taxon>
    </lineage>
</organism>
<name>A0A828PSU0_ACTPL</name>
<evidence type="ECO:0000256" key="2">
    <source>
        <dbReference type="HAMAP-Rule" id="MF_01477"/>
    </source>
</evidence>
<gene>
    <name evidence="2" type="primary">rsfS</name>
    <name evidence="3" type="ORF">appser6_17610</name>
</gene>
<protein>
    <recommendedName>
        <fullName evidence="2">Ribosomal silencing factor RsfS</fullName>
    </recommendedName>
</protein>
<dbReference type="Gene3D" id="3.30.460.10">
    <property type="entry name" value="Beta Polymerase, domain 2"/>
    <property type="match status" value="1"/>
</dbReference>
<evidence type="ECO:0000256" key="1">
    <source>
        <dbReference type="ARBA" id="ARBA00010574"/>
    </source>
</evidence>
<dbReference type="PANTHER" id="PTHR21043:SF0">
    <property type="entry name" value="MITOCHONDRIAL ASSEMBLY OF RIBOSOMAL LARGE SUBUNIT PROTEIN 1"/>
    <property type="match status" value="1"/>
</dbReference>
<evidence type="ECO:0000313" key="3">
    <source>
        <dbReference type="EMBL" id="EFM91290.1"/>
    </source>
</evidence>
<comment type="caution">
    <text evidence="3">The sequence shown here is derived from an EMBL/GenBank/DDBJ whole genome shotgun (WGS) entry which is preliminary data.</text>
</comment>
<dbReference type="GO" id="GO:0090071">
    <property type="term" value="P:negative regulation of ribosome biogenesis"/>
    <property type="evidence" value="ECO:0007669"/>
    <property type="project" value="UniProtKB-UniRule"/>
</dbReference>
<dbReference type="AlphaFoldDB" id="A0A828PSU0"/>
<dbReference type="GO" id="GO:0017148">
    <property type="term" value="P:negative regulation of translation"/>
    <property type="evidence" value="ECO:0007669"/>
    <property type="project" value="UniProtKB-UniRule"/>
</dbReference>
<comment type="subcellular location">
    <subcellularLocation>
        <location evidence="2">Cytoplasm</location>
    </subcellularLocation>
</comment>